<dbReference type="PANTHER" id="PTHR13586:SF0">
    <property type="entry name" value="TRAILER HITCH, ISOFORM H"/>
    <property type="match status" value="1"/>
</dbReference>
<dbReference type="InterPro" id="IPR025609">
    <property type="entry name" value="Lsm14-like_N"/>
</dbReference>
<dbReference type="Proteomes" id="UP001178507">
    <property type="component" value="Unassembled WGS sequence"/>
</dbReference>
<gene>
    <name evidence="2" type="ORF">EVOR1521_LOCUS25501</name>
</gene>
<accession>A0AA36NDY1</accession>
<dbReference type="Gene3D" id="2.30.30.100">
    <property type="match status" value="1"/>
</dbReference>
<dbReference type="PANTHER" id="PTHR13586">
    <property type="entry name" value="SCD6 PROTEIN-RELATED"/>
    <property type="match status" value="1"/>
</dbReference>
<dbReference type="EMBL" id="CAUJNA010003462">
    <property type="protein sequence ID" value="CAJ1402664.1"/>
    <property type="molecule type" value="Genomic_DNA"/>
</dbReference>
<dbReference type="InterPro" id="IPR010920">
    <property type="entry name" value="LSM_dom_sf"/>
</dbReference>
<name>A0AA36NDY1_9DINO</name>
<dbReference type="Pfam" id="PF12701">
    <property type="entry name" value="LSM14"/>
    <property type="match status" value="1"/>
</dbReference>
<organism evidence="2 3">
    <name type="scientific">Effrenium voratum</name>
    <dbReference type="NCBI Taxonomy" id="2562239"/>
    <lineage>
        <taxon>Eukaryota</taxon>
        <taxon>Sar</taxon>
        <taxon>Alveolata</taxon>
        <taxon>Dinophyceae</taxon>
        <taxon>Suessiales</taxon>
        <taxon>Symbiodiniaceae</taxon>
        <taxon>Effrenium</taxon>
    </lineage>
</organism>
<dbReference type="GO" id="GO:0034063">
    <property type="term" value="P:stress granule assembly"/>
    <property type="evidence" value="ECO:0007669"/>
    <property type="project" value="TreeGrafter"/>
</dbReference>
<sequence length="107" mass="11958">MSAGVPYIGSKISLITTSDMRYEGILCTLNREESTIAVQNVRSFGTEGRTEGARGQHEVPMSNEIYDFIVFRGKDLKDLTVLQELRESQPTRRLRLSTAGLHLARAT</sequence>
<proteinExistence type="predicted"/>
<dbReference type="SUPFAM" id="SSF50182">
    <property type="entry name" value="Sm-like ribonucleoproteins"/>
    <property type="match status" value="1"/>
</dbReference>
<keyword evidence="3" id="KW-1185">Reference proteome</keyword>
<dbReference type="AlphaFoldDB" id="A0AA36NDY1"/>
<dbReference type="GO" id="GO:0003729">
    <property type="term" value="F:mRNA binding"/>
    <property type="evidence" value="ECO:0007669"/>
    <property type="project" value="TreeGrafter"/>
</dbReference>
<dbReference type="PROSITE" id="PS52002">
    <property type="entry name" value="SM"/>
    <property type="match status" value="1"/>
</dbReference>
<dbReference type="CDD" id="cd01736">
    <property type="entry name" value="LSm14_N"/>
    <property type="match status" value="1"/>
</dbReference>
<dbReference type="SMART" id="SM01271">
    <property type="entry name" value="LSM14"/>
    <property type="match status" value="1"/>
</dbReference>
<dbReference type="GO" id="GO:0033962">
    <property type="term" value="P:P-body assembly"/>
    <property type="evidence" value="ECO:0007669"/>
    <property type="project" value="TreeGrafter"/>
</dbReference>
<evidence type="ECO:0000313" key="2">
    <source>
        <dbReference type="EMBL" id="CAJ1402664.1"/>
    </source>
</evidence>
<dbReference type="GO" id="GO:0000932">
    <property type="term" value="C:P-body"/>
    <property type="evidence" value="ECO:0007669"/>
    <property type="project" value="TreeGrafter"/>
</dbReference>
<reference evidence="2" key="1">
    <citation type="submission" date="2023-08" db="EMBL/GenBank/DDBJ databases">
        <authorList>
            <person name="Chen Y."/>
            <person name="Shah S."/>
            <person name="Dougan E. K."/>
            <person name="Thang M."/>
            <person name="Chan C."/>
        </authorList>
    </citation>
    <scope>NUCLEOTIDE SEQUENCE</scope>
</reference>
<comment type="caution">
    <text evidence="2">The sequence shown here is derived from an EMBL/GenBank/DDBJ whole genome shotgun (WGS) entry which is preliminary data.</text>
</comment>
<evidence type="ECO:0000259" key="1">
    <source>
        <dbReference type="PROSITE" id="PS52002"/>
    </source>
</evidence>
<protein>
    <recommendedName>
        <fullName evidence="1">Sm domain-containing protein</fullName>
    </recommendedName>
</protein>
<evidence type="ECO:0000313" key="3">
    <source>
        <dbReference type="Proteomes" id="UP001178507"/>
    </source>
</evidence>
<dbReference type="InterPro" id="IPR047575">
    <property type="entry name" value="Sm"/>
</dbReference>
<feature type="domain" description="Sm" evidence="1">
    <location>
        <begin position="1"/>
        <end position="85"/>
    </location>
</feature>